<dbReference type="GO" id="GO:0016780">
    <property type="term" value="F:phosphotransferase activity, for other substituted phosphate groups"/>
    <property type="evidence" value="ECO:0007669"/>
    <property type="project" value="InterPro"/>
</dbReference>
<keyword evidence="3" id="KW-0808">Transferase</keyword>
<dbReference type="PANTHER" id="PTHR22926:SF3">
    <property type="entry name" value="UNDECAPRENYL-PHOSPHATE ALPHA-N-ACETYLGLUCOSAMINYL 1-PHOSPHATE TRANSFERASE"/>
    <property type="match status" value="1"/>
</dbReference>
<keyword evidence="2" id="KW-1003">Cell membrane</keyword>
<dbReference type="GO" id="GO:0046872">
    <property type="term" value="F:metal ion binding"/>
    <property type="evidence" value="ECO:0007669"/>
    <property type="project" value="UniProtKB-KW"/>
</dbReference>
<evidence type="ECO:0000256" key="1">
    <source>
        <dbReference type="ARBA" id="ARBA00004651"/>
    </source>
</evidence>
<gene>
    <name evidence="9" type="primary">rfb303</name>
    <name evidence="9" type="ORF">GKA01_03230</name>
</gene>
<keyword evidence="7" id="KW-0479">Metal-binding</keyword>
<dbReference type="Pfam" id="PF00953">
    <property type="entry name" value="Glycos_transf_4"/>
    <property type="match status" value="1"/>
</dbReference>
<dbReference type="GO" id="GO:0005886">
    <property type="term" value="C:plasma membrane"/>
    <property type="evidence" value="ECO:0007669"/>
    <property type="project" value="UniProtKB-SubCell"/>
</dbReference>
<name>A0A511B3V6_9PROT</name>
<keyword evidence="7" id="KW-0460">Magnesium</keyword>
<reference evidence="9 10" key="1">
    <citation type="submission" date="2019-07" db="EMBL/GenBank/DDBJ databases">
        <title>Whole genome shotgun sequence of Gluconobacter kanchanaburiensis NBRC 103587.</title>
        <authorList>
            <person name="Hosoyama A."/>
            <person name="Uohara A."/>
            <person name="Ohji S."/>
            <person name="Ichikawa N."/>
        </authorList>
    </citation>
    <scope>NUCLEOTIDE SEQUENCE [LARGE SCALE GENOMIC DNA]</scope>
    <source>
        <strain evidence="9 10">NBRC 103587</strain>
    </source>
</reference>
<evidence type="ECO:0000313" key="9">
    <source>
        <dbReference type="EMBL" id="GEK95126.1"/>
    </source>
</evidence>
<feature type="transmembrane region" description="Helical" evidence="8">
    <location>
        <begin position="134"/>
        <end position="152"/>
    </location>
</feature>
<comment type="cofactor">
    <cofactor evidence="7">
        <name>Mg(2+)</name>
        <dbReference type="ChEBI" id="CHEBI:18420"/>
    </cofactor>
</comment>
<feature type="transmembrane region" description="Helical" evidence="8">
    <location>
        <begin position="286"/>
        <end position="312"/>
    </location>
</feature>
<comment type="subcellular location">
    <subcellularLocation>
        <location evidence="1">Cell membrane</location>
        <topology evidence="1">Multi-pass membrane protein</topology>
    </subcellularLocation>
</comment>
<feature type="transmembrane region" description="Helical" evidence="8">
    <location>
        <begin position="52"/>
        <end position="71"/>
    </location>
</feature>
<feature type="binding site" evidence="7">
    <location>
        <position position="200"/>
    </location>
    <ligand>
        <name>Mg(2+)</name>
        <dbReference type="ChEBI" id="CHEBI:18420"/>
    </ligand>
</feature>
<dbReference type="InterPro" id="IPR000715">
    <property type="entry name" value="Glycosyl_transferase_4"/>
</dbReference>
<keyword evidence="10" id="KW-1185">Reference proteome</keyword>
<feature type="transmembrane region" description="Helical" evidence="8">
    <location>
        <begin position="164"/>
        <end position="189"/>
    </location>
</feature>
<evidence type="ECO:0000256" key="8">
    <source>
        <dbReference type="SAM" id="Phobius"/>
    </source>
</evidence>
<comment type="caution">
    <text evidence="9">The sequence shown here is derived from an EMBL/GenBank/DDBJ whole genome shotgun (WGS) entry which is preliminary data.</text>
</comment>
<dbReference type="OrthoDB" id="9783652at2"/>
<evidence type="ECO:0000256" key="2">
    <source>
        <dbReference type="ARBA" id="ARBA00022475"/>
    </source>
</evidence>
<dbReference type="Proteomes" id="UP000321079">
    <property type="component" value="Unassembled WGS sequence"/>
</dbReference>
<accession>A0A511B3V6</accession>
<organism evidence="9 10">
    <name type="scientific">Gluconobacter kanchanaburiensis NBRC 103587</name>
    <dbReference type="NCBI Taxonomy" id="1307948"/>
    <lineage>
        <taxon>Bacteria</taxon>
        <taxon>Pseudomonadati</taxon>
        <taxon>Pseudomonadota</taxon>
        <taxon>Alphaproteobacteria</taxon>
        <taxon>Acetobacterales</taxon>
        <taxon>Acetobacteraceae</taxon>
        <taxon>Gluconobacter</taxon>
    </lineage>
</organism>
<feature type="transmembrane region" description="Helical" evidence="8">
    <location>
        <begin position="77"/>
        <end position="98"/>
    </location>
</feature>
<evidence type="ECO:0000313" key="10">
    <source>
        <dbReference type="Proteomes" id="UP000321079"/>
    </source>
</evidence>
<dbReference type="EMBL" id="BJVA01000001">
    <property type="protein sequence ID" value="GEK95126.1"/>
    <property type="molecule type" value="Genomic_DNA"/>
</dbReference>
<dbReference type="RefSeq" id="WP_146858529.1">
    <property type="nucleotide sequence ID" value="NZ_BARK01000019.1"/>
</dbReference>
<keyword evidence="4 8" id="KW-0812">Transmembrane</keyword>
<dbReference type="AlphaFoldDB" id="A0A511B3V6"/>
<proteinExistence type="predicted"/>
<evidence type="ECO:0000256" key="7">
    <source>
        <dbReference type="PIRSR" id="PIRSR600715-1"/>
    </source>
</evidence>
<sequence length="323" mass="33914">MPFSLQTLTVGFTLPCLLAIILCNILILLMIRAGILDHPVARSSHTRPTPKGGGIGIAGSFVLCLIPALYAGTVSPATLRAALGLLTGMILLGAVSWLDDVRPFPARYKLAAQFLAAIAASLGTGASLYELVPFVLVAVFITNALNFIDGINGLASGVMAISSLVLASAGIMPAAFVLLAVCLLSFLPYNFPKARIFMGDVGSQPVGLAMAWGGMTGFSTGGGVLVIALLSGVLWDVAFTLLRRARAGDRLTEAHRGHLYQLAVRSGLPVPLVTGLYWGAALWGAVAFAAGGIITTILMILLPQLIWTGYVCTRARVRVQDRW</sequence>
<dbReference type="GO" id="GO:0009103">
    <property type="term" value="P:lipopolysaccharide biosynthetic process"/>
    <property type="evidence" value="ECO:0007669"/>
    <property type="project" value="TreeGrafter"/>
</dbReference>
<keyword evidence="5 8" id="KW-1133">Transmembrane helix</keyword>
<evidence type="ECO:0000256" key="4">
    <source>
        <dbReference type="ARBA" id="ARBA00022692"/>
    </source>
</evidence>
<evidence type="ECO:0000256" key="5">
    <source>
        <dbReference type="ARBA" id="ARBA00022989"/>
    </source>
</evidence>
<evidence type="ECO:0000256" key="3">
    <source>
        <dbReference type="ARBA" id="ARBA00022679"/>
    </source>
</evidence>
<feature type="transmembrane region" description="Helical" evidence="8">
    <location>
        <begin position="12"/>
        <end position="31"/>
    </location>
</feature>
<keyword evidence="6 8" id="KW-0472">Membrane</keyword>
<dbReference type="GO" id="GO:0044038">
    <property type="term" value="P:cell wall macromolecule biosynthetic process"/>
    <property type="evidence" value="ECO:0007669"/>
    <property type="project" value="TreeGrafter"/>
</dbReference>
<evidence type="ECO:0000256" key="6">
    <source>
        <dbReference type="ARBA" id="ARBA00023136"/>
    </source>
</evidence>
<dbReference type="GO" id="GO:0071555">
    <property type="term" value="P:cell wall organization"/>
    <property type="evidence" value="ECO:0007669"/>
    <property type="project" value="TreeGrafter"/>
</dbReference>
<feature type="transmembrane region" description="Helical" evidence="8">
    <location>
        <begin position="110"/>
        <end position="128"/>
    </location>
</feature>
<feature type="transmembrane region" description="Helical" evidence="8">
    <location>
        <begin position="262"/>
        <end position="280"/>
    </location>
</feature>
<dbReference type="PANTHER" id="PTHR22926">
    <property type="entry name" value="PHOSPHO-N-ACETYLMURAMOYL-PENTAPEPTIDE-TRANSFERASE"/>
    <property type="match status" value="1"/>
</dbReference>
<protein>
    <submittedName>
        <fullName evidence="9">LPS biosynthesis protein</fullName>
    </submittedName>
</protein>
<feature type="transmembrane region" description="Helical" evidence="8">
    <location>
        <begin position="209"/>
        <end position="242"/>
    </location>
</feature>
<feature type="binding site" evidence="7">
    <location>
        <position position="146"/>
    </location>
    <ligand>
        <name>Mg(2+)</name>
        <dbReference type="ChEBI" id="CHEBI:18420"/>
    </ligand>
</feature>